<dbReference type="SUPFAM" id="SSF58104">
    <property type="entry name" value="Methyl-accepting chemotaxis protein (MCP) signaling domain"/>
    <property type="match status" value="1"/>
</dbReference>
<dbReference type="InterPro" id="IPR004089">
    <property type="entry name" value="MCPsignal_dom"/>
</dbReference>
<protein>
    <submittedName>
        <fullName evidence="12">Methyl-accepting chemotaxis protein</fullName>
    </submittedName>
</protein>
<evidence type="ECO:0000256" key="3">
    <source>
        <dbReference type="ARBA" id="ARBA00022692"/>
    </source>
</evidence>
<evidence type="ECO:0000256" key="8">
    <source>
        <dbReference type="SAM" id="Coils"/>
    </source>
</evidence>
<dbReference type="EMBL" id="CDMK01000001">
    <property type="protein sequence ID" value="CRI33846.1"/>
    <property type="molecule type" value="Genomic_DNA"/>
</dbReference>
<dbReference type="PANTHER" id="PTHR32089:SF112">
    <property type="entry name" value="LYSOZYME-LIKE PROTEIN-RELATED"/>
    <property type="match status" value="1"/>
</dbReference>
<evidence type="ECO:0000256" key="9">
    <source>
        <dbReference type="SAM" id="MobiDB-lite"/>
    </source>
</evidence>
<feature type="compositionally biased region" description="Polar residues" evidence="9">
    <location>
        <begin position="357"/>
        <end position="375"/>
    </location>
</feature>
<keyword evidence="2" id="KW-1003">Cell membrane</keyword>
<sequence length="533" mass="59541">MGEQIKLATNAMAHTLAKAIEDAKGDESKKAIIAHILDGFRYEDDKSGYFFIYDKDKDFYNPNTKGTLGESKWYLRDKNGVYYVQELYKVAMNGGGFVNYIYPKRLGNGQMKDIDKIAYAQKIKGEKDWWIGTGLYMDNIQHRTETIARDIASSMKRNSYIYAAIVVLFLLLVVVPIYYIFYSKITRSIRTLNKGLNDFFAFVNHKDKQVPQVVVLHSKDELGQMTHALQANVDEAITHFQADQVFSKDALKLLESMQTGNFQQAIKASAANPELQNLGTNLNNFAQFVEQIFRQISMAIQTYSNNDFTEGVDTQGIQGGFLQLAKDINTLQQDIVDSLKHSLEIAHALSAETQNLNETSHRLQNASKQQTQSLGQAARTLESISDSMQSVNHKSHEVIEQSNGIKNIVVTINEIADQIGLLALNAAIEAARAGEHGRGFAVVADEVRKLAERTQKSLSEIEANTQSLIQVINESASAIEEQTASIAQINQTMETLEETMNQNTQIATTSLEISKNVQSIAQTILDEANSKKF</sequence>
<keyword evidence="13" id="KW-1185">Reference proteome</keyword>
<dbReference type="InterPro" id="IPR033480">
    <property type="entry name" value="sCache_2"/>
</dbReference>
<evidence type="ECO:0000256" key="10">
    <source>
        <dbReference type="SAM" id="Phobius"/>
    </source>
</evidence>
<evidence type="ECO:0000256" key="1">
    <source>
        <dbReference type="ARBA" id="ARBA00004651"/>
    </source>
</evidence>
<feature type="region of interest" description="Disordered" evidence="9">
    <location>
        <begin position="357"/>
        <end position="378"/>
    </location>
</feature>
<feature type="coiled-coil region" evidence="8">
    <location>
        <begin position="444"/>
        <end position="506"/>
    </location>
</feature>
<feature type="transmembrane region" description="Helical" evidence="10">
    <location>
        <begin position="159"/>
        <end position="181"/>
    </location>
</feature>
<proteinExistence type="predicted"/>
<evidence type="ECO:0000256" key="2">
    <source>
        <dbReference type="ARBA" id="ARBA00022475"/>
    </source>
</evidence>
<dbReference type="Proteomes" id="UP000046090">
    <property type="component" value="Unassembled WGS sequence"/>
</dbReference>
<dbReference type="PANTHER" id="PTHR32089">
    <property type="entry name" value="METHYL-ACCEPTING CHEMOTAXIS PROTEIN MCPB"/>
    <property type="match status" value="1"/>
</dbReference>
<dbReference type="GO" id="GO:0007165">
    <property type="term" value="P:signal transduction"/>
    <property type="evidence" value="ECO:0007669"/>
    <property type="project" value="UniProtKB-KW"/>
</dbReference>
<dbReference type="GO" id="GO:0005886">
    <property type="term" value="C:plasma membrane"/>
    <property type="evidence" value="ECO:0007669"/>
    <property type="project" value="UniProtKB-SubCell"/>
</dbReference>
<dbReference type="Gene3D" id="3.30.450.20">
    <property type="entry name" value="PAS domain"/>
    <property type="match status" value="1"/>
</dbReference>
<dbReference type="Pfam" id="PF00015">
    <property type="entry name" value="MCPsignal"/>
    <property type="match status" value="1"/>
</dbReference>
<evidence type="ECO:0000256" key="6">
    <source>
        <dbReference type="ARBA" id="ARBA00023224"/>
    </source>
</evidence>
<comment type="subcellular location">
    <subcellularLocation>
        <location evidence="1">Cell membrane</location>
        <topology evidence="1">Multi-pass membrane protein</topology>
    </subcellularLocation>
</comment>
<keyword evidence="4 10" id="KW-1133">Transmembrane helix</keyword>
<keyword evidence="3 10" id="KW-0812">Transmembrane</keyword>
<gene>
    <name evidence="12" type="ORF">HHE01_15320</name>
</gene>
<accession>A0A0K2Y408</accession>
<dbReference type="Pfam" id="PF17200">
    <property type="entry name" value="sCache_2"/>
    <property type="match status" value="1"/>
</dbReference>
<organism evidence="12 13">
    <name type="scientific">Helicobacter heilmannii</name>
    <dbReference type="NCBI Taxonomy" id="35817"/>
    <lineage>
        <taxon>Bacteria</taxon>
        <taxon>Pseudomonadati</taxon>
        <taxon>Campylobacterota</taxon>
        <taxon>Epsilonproteobacteria</taxon>
        <taxon>Campylobacterales</taxon>
        <taxon>Helicobacteraceae</taxon>
        <taxon>Helicobacter</taxon>
    </lineage>
</organism>
<keyword evidence="6 7" id="KW-0807">Transducer</keyword>
<keyword evidence="8" id="KW-0175">Coiled coil</keyword>
<evidence type="ECO:0000256" key="5">
    <source>
        <dbReference type="ARBA" id="ARBA00023136"/>
    </source>
</evidence>
<dbReference type="Gene3D" id="6.10.340.10">
    <property type="match status" value="1"/>
</dbReference>
<dbReference type="AlphaFoldDB" id="A0A0K2Y408"/>
<evidence type="ECO:0000313" key="13">
    <source>
        <dbReference type="Proteomes" id="UP000046090"/>
    </source>
</evidence>
<dbReference type="PROSITE" id="PS50111">
    <property type="entry name" value="CHEMOTAXIS_TRANSDUC_2"/>
    <property type="match status" value="1"/>
</dbReference>
<dbReference type="SMART" id="SM00283">
    <property type="entry name" value="MA"/>
    <property type="match status" value="1"/>
</dbReference>
<evidence type="ECO:0000313" key="12">
    <source>
        <dbReference type="EMBL" id="CRI33846.1"/>
    </source>
</evidence>
<evidence type="ECO:0000259" key="11">
    <source>
        <dbReference type="PROSITE" id="PS50111"/>
    </source>
</evidence>
<evidence type="ECO:0000256" key="7">
    <source>
        <dbReference type="PROSITE-ProRule" id="PRU00284"/>
    </source>
</evidence>
<reference evidence="13" key="1">
    <citation type="submission" date="2014-12" db="EMBL/GenBank/DDBJ databases">
        <authorList>
            <person name="Smet A."/>
        </authorList>
    </citation>
    <scope>NUCLEOTIDE SEQUENCE [LARGE SCALE GENOMIC DNA]</scope>
</reference>
<dbReference type="SMART" id="SM01049">
    <property type="entry name" value="Cache_2"/>
    <property type="match status" value="1"/>
</dbReference>
<evidence type="ECO:0000256" key="4">
    <source>
        <dbReference type="ARBA" id="ARBA00022989"/>
    </source>
</evidence>
<keyword evidence="5 10" id="KW-0472">Membrane</keyword>
<feature type="domain" description="Methyl-accepting transducer" evidence="11">
    <location>
        <begin position="313"/>
        <end position="533"/>
    </location>
</feature>
<name>A0A0K2Y408_HELHE</name>
<dbReference type="Gene3D" id="1.10.287.950">
    <property type="entry name" value="Methyl-accepting chemotaxis protein"/>
    <property type="match status" value="1"/>
</dbReference>